<reference evidence="1" key="1">
    <citation type="journal article" date="2020" name="Stud. Mycol.">
        <title>101 Dothideomycetes genomes: a test case for predicting lifestyles and emergence of pathogens.</title>
        <authorList>
            <person name="Haridas S."/>
            <person name="Albert R."/>
            <person name="Binder M."/>
            <person name="Bloem J."/>
            <person name="Labutti K."/>
            <person name="Salamov A."/>
            <person name="Andreopoulos B."/>
            <person name="Baker S."/>
            <person name="Barry K."/>
            <person name="Bills G."/>
            <person name="Bluhm B."/>
            <person name="Cannon C."/>
            <person name="Castanera R."/>
            <person name="Culley D."/>
            <person name="Daum C."/>
            <person name="Ezra D."/>
            <person name="Gonzalez J."/>
            <person name="Henrissat B."/>
            <person name="Kuo A."/>
            <person name="Liang C."/>
            <person name="Lipzen A."/>
            <person name="Lutzoni F."/>
            <person name="Magnuson J."/>
            <person name="Mondo S."/>
            <person name="Nolan M."/>
            <person name="Ohm R."/>
            <person name="Pangilinan J."/>
            <person name="Park H.-J."/>
            <person name="Ramirez L."/>
            <person name="Alfaro M."/>
            <person name="Sun H."/>
            <person name="Tritt A."/>
            <person name="Yoshinaga Y."/>
            <person name="Zwiers L.-H."/>
            <person name="Turgeon B."/>
            <person name="Goodwin S."/>
            <person name="Spatafora J."/>
            <person name="Crous P."/>
            <person name="Grigoriev I."/>
        </authorList>
    </citation>
    <scope>NUCLEOTIDE SEQUENCE</scope>
    <source>
        <strain evidence="1">CBS 183.55</strain>
    </source>
</reference>
<proteinExistence type="predicted"/>
<keyword evidence="2" id="KW-1185">Reference proteome</keyword>
<dbReference type="AlphaFoldDB" id="A0A6A5RQ36"/>
<evidence type="ECO:0000313" key="2">
    <source>
        <dbReference type="Proteomes" id="UP000800082"/>
    </source>
</evidence>
<name>A0A6A5RQ36_9PLEO</name>
<dbReference type="Proteomes" id="UP000800082">
    <property type="component" value="Unassembled WGS sequence"/>
</dbReference>
<evidence type="ECO:0008006" key="3">
    <source>
        <dbReference type="Google" id="ProtNLM"/>
    </source>
</evidence>
<protein>
    <recommendedName>
        <fullName evidence="3">F-box domain-containing protein</fullName>
    </recommendedName>
</protein>
<gene>
    <name evidence="1" type="ORF">M421DRAFT_4439</name>
</gene>
<organism evidence="1 2">
    <name type="scientific">Didymella exigua CBS 183.55</name>
    <dbReference type="NCBI Taxonomy" id="1150837"/>
    <lineage>
        <taxon>Eukaryota</taxon>
        <taxon>Fungi</taxon>
        <taxon>Dikarya</taxon>
        <taxon>Ascomycota</taxon>
        <taxon>Pezizomycotina</taxon>
        <taxon>Dothideomycetes</taxon>
        <taxon>Pleosporomycetidae</taxon>
        <taxon>Pleosporales</taxon>
        <taxon>Pleosporineae</taxon>
        <taxon>Didymellaceae</taxon>
        <taxon>Didymella</taxon>
    </lineage>
</organism>
<dbReference type="RefSeq" id="XP_033449526.1">
    <property type="nucleotide sequence ID" value="XM_033594657.1"/>
</dbReference>
<accession>A0A6A5RQ36</accession>
<dbReference type="GeneID" id="54352325"/>
<evidence type="ECO:0000313" key="1">
    <source>
        <dbReference type="EMBL" id="KAF1929278.1"/>
    </source>
</evidence>
<sequence>MATCKDLPPEIFEIILKWIANNDIWTYRQVTQALAALMRTCRSFKQNNICTPDTNAPIETHCPDNIASREDRALKFDNLAGLLALNGLGGIEMALHVENATPILPRLVMNRLGLSGQWLNTGFASSVLFEQVVDYDVRDEGCEKSVEEEEAELRVSTEMFEITEDGGNADMSDLPGDEADPNVFDVLGDEVECP</sequence>
<dbReference type="EMBL" id="ML978966">
    <property type="protein sequence ID" value="KAF1929278.1"/>
    <property type="molecule type" value="Genomic_DNA"/>
</dbReference>